<organism evidence="6 7">
    <name type="scientific">Fusarium longipes</name>
    <dbReference type="NCBI Taxonomy" id="694270"/>
    <lineage>
        <taxon>Eukaryota</taxon>
        <taxon>Fungi</taxon>
        <taxon>Dikarya</taxon>
        <taxon>Ascomycota</taxon>
        <taxon>Pezizomycotina</taxon>
        <taxon>Sordariomycetes</taxon>
        <taxon>Hypocreomycetidae</taxon>
        <taxon>Hypocreales</taxon>
        <taxon>Nectriaceae</taxon>
        <taxon>Fusarium</taxon>
    </lineage>
</organism>
<keyword evidence="3" id="KW-0274">FAD</keyword>
<gene>
    <name evidence="6" type="ORF">FLONG3_3011</name>
</gene>
<evidence type="ECO:0000313" key="7">
    <source>
        <dbReference type="Proteomes" id="UP000266234"/>
    </source>
</evidence>
<keyword evidence="2" id="KW-0285">Flavoprotein</keyword>
<dbReference type="GO" id="GO:0050660">
    <property type="term" value="F:flavin adenine dinucleotide binding"/>
    <property type="evidence" value="ECO:0007669"/>
    <property type="project" value="InterPro"/>
</dbReference>
<protein>
    <submittedName>
        <fullName evidence="6">Dimethylaniline monooxygenase</fullName>
    </submittedName>
</protein>
<evidence type="ECO:0000256" key="2">
    <source>
        <dbReference type="ARBA" id="ARBA00022630"/>
    </source>
</evidence>
<dbReference type="PRINTS" id="PR00419">
    <property type="entry name" value="ADXRDTASE"/>
</dbReference>
<evidence type="ECO:0000256" key="1">
    <source>
        <dbReference type="ARBA" id="ARBA00009183"/>
    </source>
</evidence>
<dbReference type="PANTHER" id="PTHR23023">
    <property type="entry name" value="DIMETHYLANILINE MONOOXYGENASE"/>
    <property type="match status" value="1"/>
</dbReference>
<comment type="caution">
    <text evidence="6">The sequence shown here is derived from an EMBL/GenBank/DDBJ whole genome shotgun (WGS) entry which is preliminary data.</text>
</comment>
<evidence type="ECO:0000256" key="4">
    <source>
        <dbReference type="ARBA" id="ARBA00022857"/>
    </source>
</evidence>
<dbReference type="OrthoDB" id="66881at2759"/>
<comment type="similarity">
    <text evidence="1">Belongs to the FMO family.</text>
</comment>
<keyword evidence="4" id="KW-0521">NADP</keyword>
<dbReference type="GO" id="GO:0004499">
    <property type="term" value="F:N,N-dimethylaniline monooxygenase activity"/>
    <property type="evidence" value="ECO:0007669"/>
    <property type="project" value="InterPro"/>
</dbReference>
<evidence type="ECO:0000256" key="3">
    <source>
        <dbReference type="ARBA" id="ARBA00022827"/>
    </source>
</evidence>
<dbReference type="SUPFAM" id="SSF51905">
    <property type="entry name" value="FAD/NAD(P)-binding domain"/>
    <property type="match status" value="2"/>
</dbReference>
<dbReference type="Pfam" id="PF13450">
    <property type="entry name" value="NAD_binding_8"/>
    <property type="match status" value="1"/>
</dbReference>
<reference evidence="6 7" key="1">
    <citation type="journal article" date="2018" name="PLoS Pathog.">
        <title>Evolution of structural diversity of trichothecenes, a family of toxins produced by plant pathogenic and entomopathogenic fungi.</title>
        <authorList>
            <person name="Proctor R.H."/>
            <person name="McCormick S.P."/>
            <person name="Kim H.S."/>
            <person name="Cardoza R.E."/>
            <person name="Stanley A.M."/>
            <person name="Lindo L."/>
            <person name="Kelly A."/>
            <person name="Brown D.W."/>
            <person name="Lee T."/>
            <person name="Vaughan M.M."/>
            <person name="Alexander N.J."/>
            <person name="Busman M."/>
            <person name="Gutierrez S."/>
        </authorList>
    </citation>
    <scope>NUCLEOTIDE SEQUENCE [LARGE SCALE GENOMIC DNA]</scope>
    <source>
        <strain evidence="6 7">NRRL 20695</strain>
    </source>
</reference>
<name>A0A395T250_9HYPO</name>
<keyword evidence="7" id="KW-1185">Reference proteome</keyword>
<dbReference type="Pfam" id="PF00743">
    <property type="entry name" value="FMO-like"/>
    <property type="match status" value="2"/>
</dbReference>
<keyword evidence="5" id="KW-0560">Oxidoreductase</keyword>
<dbReference type="GO" id="GO:0050661">
    <property type="term" value="F:NADP binding"/>
    <property type="evidence" value="ECO:0007669"/>
    <property type="project" value="InterPro"/>
</dbReference>
<dbReference type="InterPro" id="IPR050346">
    <property type="entry name" value="FMO-like"/>
</dbReference>
<dbReference type="InterPro" id="IPR020946">
    <property type="entry name" value="Flavin_mOase-like"/>
</dbReference>
<accession>A0A395T250</accession>
<evidence type="ECO:0000256" key="5">
    <source>
        <dbReference type="ARBA" id="ARBA00023002"/>
    </source>
</evidence>
<dbReference type="Gene3D" id="3.50.50.60">
    <property type="entry name" value="FAD/NAD(P)-binding domain"/>
    <property type="match status" value="2"/>
</dbReference>
<dbReference type="Proteomes" id="UP000266234">
    <property type="component" value="Unassembled WGS sequence"/>
</dbReference>
<dbReference type="InterPro" id="IPR000960">
    <property type="entry name" value="Flavin_mOase"/>
</dbReference>
<proteinExistence type="inferred from homology"/>
<dbReference type="InterPro" id="IPR036188">
    <property type="entry name" value="FAD/NAD-bd_sf"/>
</dbReference>
<evidence type="ECO:0000313" key="6">
    <source>
        <dbReference type="EMBL" id="RGP78813.1"/>
    </source>
</evidence>
<keyword evidence="6" id="KW-0503">Monooxygenase</keyword>
<sequence length="479" mass="54661">MFTANVKRVAVVGAGPAGAIAIDALAKEQAFDVIRVFERRERSGGCWVGDTGRPQTLTNFARLADRSADKPLSIPSQLPAFTSKSDQPRFTESSIYPYLETNIDYVPMQFSQEPIPSETSPRSVSIYGPDTPFRHWTVVRRYIEGLVERNGYQDFISYSTTVELAEKVGTEWKVILRKEGNERDYWWVEWFDAVVVANGHYSVPYIPSIEGLEAFEKSRPGSVIHSKHFRGRDLYRSKRVVVVGASVSAADIAFDLVDVAQRPVYAMTIGHSPNGYFGDEAFKHPHIQNHRSINKVVNRTIHLENGDTINNVDHIIFGTGYSWTLPFLPNVPVRNNRVPDLYQHVVWRHDPTLLFVGAVQAGLTFKVFEWQAVYAARLLAGRGTLPSQEEMQRWEEDRIKTRDDGAKFALIFPDFEDYFESLRKLAGEANGVGRHLPKFRREWFRTFLEGHELRKNMWRKLNIEAKKETGNTPIANSRL</sequence>
<dbReference type="AlphaFoldDB" id="A0A395T250"/>
<dbReference type="EMBL" id="PXOG01000057">
    <property type="protein sequence ID" value="RGP78813.1"/>
    <property type="molecule type" value="Genomic_DNA"/>
</dbReference>
<dbReference type="PIRSF" id="PIRSF000332">
    <property type="entry name" value="FMO"/>
    <property type="match status" value="1"/>
</dbReference>